<evidence type="ECO:0000259" key="2">
    <source>
        <dbReference type="Pfam" id="PF16064"/>
    </source>
</evidence>
<feature type="compositionally biased region" description="Basic residues" evidence="1">
    <location>
        <begin position="1"/>
        <end position="11"/>
    </location>
</feature>
<dbReference type="Pfam" id="PF16064">
    <property type="entry name" value="DUF4806"/>
    <property type="match status" value="1"/>
</dbReference>
<evidence type="ECO:0000313" key="4">
    <source>
        <dbReference type="RefSeq" id="XP_065660447.1"/>
    </source>
</evidence>
<gene>
    <name evidence="4" type="primary">LOC136084334</name>
</gene>
<organism evidence="3 4">
    <name type="scientific">Hydra vulgaris</name>
    <name type="common">Hydra</name>
    <name type="synonym">Hydra attenuata</name>
    <dbReference type="NCBI Taxonomy" id="6087"/>
    <lineage>
        <taxon>Eukaryota</taxon>
        <taxon>Metazoa</taxon>
        <taxon>Cnidaria</taxon>
        <taxon>Hydrozoa</taxon>
        <taxon>Hydroidolina</taxon>
        <taxon>Anthoathecata</taxon>
        <taxon>Aplanulata</taxon>
        <taxon>Hydridae</taxon>
        <taxon>Hydra</taxon>
    </lineage>
</organism>
<sequence>MKKPRRKKRMTEKHLKPVLSVGQSGDNHSESGNSGLFTPVVHTESSQNEVQHQQITQCVDFQSETNAMPKNMPGLPFDIISPLSKTFGHTTSEKLLLKILARQEEIIETQKLHSAMLYNIQQQINVTHGIMEEQIELNLPPKTTEDVAAIEEKLKDVDVKKNLVQVLVNNGGANLTDFVRRNMKHLFSPELARKYNLTGQKKKQPFQPLHLFQVMFCAAKKNYGTKENLSIKLLEEALSSWFSNARDRGKGGRKERVPVNAAEITL</sequence>
<feature type="region of interest" description="Disordered" evidence="1">
    <location>
        <begin position="1"/>
        <end position="35"/>
    </location>
</feature>
<protein>
    <submittedName>
        <fullName evidence="4">Uncharacterized protein LOC136084334</fullName>
    </submittedName>
</protein>
<name>A0ABM4CFH0_HYDVU</name>
<feature type="compositionally biased region" description="Basic and acidic residues" evidence="1">
    <location>
        <begin position="246"/>
        <end position="257"/>
    </location>
</feature>
<dbReference type="PANTHER" id="PTHR34153:SF2">
    <property type="entry name" value="SI:CH211-262H13.3-RELATED"/>
    <property type="match status" value="1"/>
</dbReference>
<dbReference type="Proteomes" id="UP001652625">
    <property type="component" value="Chromosome 08"/>
</dbReference>
<reference evidence="4" key="1">
    <citation type="submission" date="2025-08" db="UniProtKB">
        <authorList>
            <consortium name="RefSeq"/>
        </authorList>
    </citation>
    <scope>IDENTIFICATION</scope>
</reference>
<dbReference type="PANTHER" id="PTHR34153">
    <property type="entry name" value="SI:CH211-262H13.3-RELATED-RELATED"/>
    <property type="match status" value="1"/>
</dbReference>
<evidence type="ECO:0000256" key="1">
    <source>
        <dbReference type="SAM" id="MobiDB-lite"/>
    </source>
</evidence>
<dbReference type="RefSeq" id="XP_065660447.1">
    <property type="nucleotide sequence ID" value="XM_065804375.1"/>
</dbReference>
<proteinExistence type="predicted"/>
<feature type="domain" description="DUF4806" evidence="2">
    <location>
        <begin position="140"/>
        <end position="218"/>
    </location>
</feature>
<accession>A0ABM4CFH0</accession>
<dbReference type="InterPro" id="IPR032071">
    <property type="entry name" value="DUF4806"/>
</dbReference>
<dbReference type="GeneID" id="136084334"/>
<feature type="compositionally biased region" description="Polar residues" evidence="1">
    <location>
        <begin position="21"/>
        <end position="35"/>
    </location>
</feature>
<evidence type="ECO:0000313" key="3">
    <source>
        <dbReference type="Proteomes" id="UP001652625"/>
    </source>
</evidence>
<keyword evidence="3" id="KW-1185">Reference proteome</keyword>
<feature type="region of interest" description="Disordered" evidence="1">
    <location>
        <begin position="246"/>
        <end position="266"/>
    </location>
</feature>